<feature type="transmembrane region" description="Helical" evidence="7">
    <location>
        <begin position="259"/>
        <end position="281"/>
    </location>
</feature>
<dbReference type="PANTHER" id="PTHR23501:SF191">
    <property type="entry name" value="VACUOLAR BASIC AMINO ACID TRANSPORTER 4"/>
    <property type="match status" value="1"/>
</dbReference>
<evidence type="ECO:0000259" key="8">
    <source>
        <dbReference type="PROSITE" id="PS50850"/>
    </source>
</evidence>
<feature type="transmembrane region" description="Helical" evidence="7">
    <location>
        <begin position="127"/>
        <end position="145"/>
    </location>
</feature>
<proteinExistence type="inferred from homology"/>
<dbReference type="Proteomes" id="UP000094565">
    <property type="component" value="Chromosome 1"/>
</dbReference>
<feature type="transmembrane region" description="Helical" evidence="7">
    <location>
        <begin position="539"/>
        <end position="558"/>
    </location>
</feature>
<comment type="subcellular location">
    <subcellularLocation>
        <location evidence="1">Endomembrane system</location>
        <topology evidence="1">Multi-pass membrane protein</topology>
    </subcellularLocation>
</comment>
<dbReference type="PROSITE" id="PS50850">
    <property type="entry name" value="MFS"/>
    <property type="match status" value="1"/>
</dbReference>
<sequence length="570" mass="61889">MSETTPLLPEIIEDPSTGTPGIVANELMQEEQLAKDYSSSRSTGSLTSSDGEYAVPSKQLYVIISSLFMCSYLSALDTTVVTTLLSTISSDLEEMDRSSWIATSYLLSCCAFQPLFGKISDIFGRKVMILLCIGSFAIGCLISSYSYSLWPLVISRYLAGIGAGGMSVLGTVAMSDLISLRKRGLFQGGANIFYGLGSASGGVIGGLIADNWGWRAVFSFQVPIALCCATAISICFHLPEGSPGNGYPNSDMWKKFQSIDFAGSILLATSLTGLVSAAALGGHELPYGSVSFVLLVVVSLGLLAWFAYIELHIEQPAIPIELLNTRTVLSACLANWFYSISVYSYMYYIPIYFTTSMDFSPTDNGLRMIPNFFGIAFGSVGSGLYMRKTGKYLKFIAVTCFLGVLGTIRICFINPDISIFTQYTLTVVPGFGYSCMLTVTLLALIASVPMEKQASTTSIQYAFRSTGSTIGVSLAAAIFRHGLSTTLGRNVSKALPDTEDPKIIQEILHQALKSTDYIKEAPQWAIEAIRGSYDFSCHLVFYFCLITVTMGYVSVMMMREHKLHASVNRE</sequence>
<dbReference type="Gene3D" id="1.20.1250.20">
    <property type="entry name" value="MFS general substrate transporter like domains"/>
    <property type="match status" value="1"/>
</dbReference>
<dbReference type="InterPro" id="IPR020846">
    <property type="entry name" value="MFS_dom"/>
</dbReference>
<dbReference type="PANTHER" id="PTHR23501">
    <property type="entry name" value="MAJOR FACILITATOR SUPERFAMILY"/>
    <property type="match status" value="1"/>
</dbReference>
<accession>A0A1B2J7K4</accession>
<keyword evidence="10" id="KW-1185">Reference proteome</keyword>
<evidence type="ECO:0000256" key="5">
    <source>
        <dbReference type="ARBA" id="ARBA00022989"/>
    </source>
</evidence>
<evidence type="ECO:0000256" key="6">
    <source>
        <dbReference type="ARBA" id="ARBA00023136"/>
    </source>
</evidence>
<feature type="transmembrane region" description="Helical" evidence="7">
    <location>
        <begin position="461"/>
        <end position="479"/>
    </location>
</feature>
<dbReference type="Pfam" id="PF07690">
    <property type="entry name" value="MFS_1"/>
    <property type="match status" value="1"/>
</dbReference>
<keyword evidence="6 7" id="KW-0472">Membrane</keyword>
<dbReference type="Gene3D" id="1.20.1720.10">
    <property type="entry name" value="Multidrug resistance protein D"/>
    <property type="match status" value="1"/>
</dbReference>
<feature type="transmembrane region" description="Helical" evidence="7">
    <location>
        <begin position="328"/>
        <end position="348"/>
    </location>
</feature>
<dbReference type="AlphaFoldDB" id="A0A1B2J7K4"/>
<feature type="transmembrane region" description="Helical" evidence="7">
    <location>
        <begin position="392"/>
        <end position="410"/>
    </location>
</feature>
<dbReference type="GO" id="GO:0000329">
    <property type="term" value="C:fungal-type vacuole membrane"/>
    <property type="evidence" value="ECO:0007669"/>
    <property type="project" value="TreeGrafter"/>
</dbReference>
<comment type="similarity">
    <text evidence="2">Belongs to the major facilitator superfamily.</text>
</comment>
<protein>
    <submittedName>
        <fullName evidence="9">BA75_01648T0</fullName>
    </submittedName>
</protein>
<dbReference type="OrthoDB" id="3437016at2759"/>
<dbReference type="GO" id="GO:0012505">
    <property type="term" value="C:endomembrane system"/>
    <property type="evidence" value="ECO:0007669"/>
    <property type="project" value="UniProtKB-SubCell"/>
</dbReference>
<evidence type="ECO:0000256" key="2">
    <source>
        <dbReference type="ARBA" id="ARBA00008335"/>
    </source>
</evidence>
<gene>
    <name evidence="9" type="primary">VBA1</name>
    <name evidence="9" type="ORF">ATY40_BA7501648</name>
</gene>
<evidence type="ECO:0000313" key="10">
    <source>
        <dbReference type="Proteomes" id="UP000094565"/>
    </source>
</evidence>
<feature type="domain" description="Major facilitator superfamily (MFS) profile" evidence="8">
    <location>
        <begin position="63"/>
        <end position="563"/>
    </location>
</feature>
<evidence type="ECO:0000256" key="7">
    <source>
        <dbReference type="SAM" id="Phobius"/>
    </source>
</evidence>
<dbReference type="InterPro" id="IPR011701">
    <property type="entry name" value="MFS"/>
</dbReference>
<feature type="transmembrane region" description="Helical" evidence="7">
    <location>
        <begin position="368"/>
        <end position="385"/>
    </location>
</feature>
<reference evidence="9 10" key="1">
    <citation type="submission" date="2016-02" db="EMBL/GenBank/DDBJ databases">
        <title>Comparative genomic and transcriptomic foundation for Pichia pastoris.</title>
        <authorList>
            <person name="Love K.R."/>
            <person name="Shah K.A."/>
            <person name="Whittaker C.A."/>
            <person name="Wu J."/>
            <person name="Bartlett M.C."/>
            <person name="Ma D."/>
            <person name="Leeson R.L."/>
            <person name="Priest M."/>
            <person name="Young S.K."/>
            <person name="Love J.C."/>
        </authorList>
    </citation>
    <scope>NUCLEOTIDE SEQUENCE [LARGE SCALE GENOMIC DNA]</scope>
    <source>
        <strain evidence="9 10">ATCC 28485</strain>
    </source>
</reference>
<feature type="transmembrane region" description="Helical" evidence="7">
    <location>
        <begin position="430"/>
        <end position="449"/>
    </location>
</feature>
<evidence type="ECO:0000313" key="9">
    <source>
        <dbReference type="EMBL" id="ANZ73955.1"/>
    </source>
</evidence>
<dbReference type="SUPFAM" id="SSF103473">
    <property type="entry name" value="MFS general substrate transporter"/>
    <property type="match status" value="1"/>
</dbReference>
<dbReference type="InterPro" id="IPR036259">
    <property type="entry name" value="MFS_trans_sf"/>
</dbReference>
<keyword evidence="3" id="KW-0813">Transport</keyword>
<dbReference type="GO" id="GO:0015174">
    <property type="term" value="F:basic amino acid transmembrane transporter activity"/>
    <property type="evidence" value="ECO:0007669"/>
    <property type="project" value="TreeGrafter"/>
</dbReference>
<organism evidence="9 10">
    <name type="scientific">Komagataella pastoris</name>
    <name type="common">Yeast</name>
    <name type="synonym">Pichia pastoris</name>
    <dbReference type="NCBI Taxonomy" id="4922"/>
    <lineage>
        <taxon>Eukaryota</taxon>
        <taxon>Fungi</taxon>
        <taxon>Dikarya</taxon>
        <taxon>Ascomycota</taxon>
        <taxon>Saccharomycotina</taxon>
        <taxon>Pichiomycetes</taxon>
        <taxon>Pichiales</taxon>
        <taxon>Pichiaceae</taxon>
        <taxon>Komagataella</taxon>
    </lineage>
</organism>
<feature type="transmembrane region" description="Helical" evidence="7">
    <location>
        <begin position="287"/>
        <end position="308"/>
    </location>
</feature>
<dbReference type="EMBL" id="CP014584">
    <property type="protein sequence ID" value="ANZ73955.1"/>
    <property type="molecule type" value="Genomic_DNA"/>
</dbReference>
<keyword evidence="4 7" id="KW-0812">Transmembrane</keyword>
<evidence type="ECO:0000256" key="3">
    <source>
        <dbReference type="ARBA" id="ARBA00022448"/>
    </source>
</evidence>
<name>A0A1B2J7K4_PICPA</name>
<evidence type="ECO:0000256" key="4">
    <source>
        <dbReference type="ARBA" id="ARBA00022692"/>
    </source>
</evidence>
<feature type="transmembrane region" description="Helical" evidence="7">
    <location>
        <begin position="157"/>
        <end position="180"/>
    </location>
</feature>
<evidence type="ECO:0000256" key="1">
    <source>
        <dbReference type="ARBA" id="ARBA00004127"/>
    </source>
</evidence>
<feature type="transmembrane region" description="Helical" evidence="7">
    <location>
        <begin position="192"/>
        <end position="214"/>
    </location>
</feature>
<keyword evidence="5 7" id="KW-1133">Transmembrane helix</keyword>
<feature type="transmembrane region" description="Helical" evidence="7">
    <location>
        <begin position="220"/>
        <end position="238"/>
    </location>
</feature>